<protein>
    <submittedName>
        <fullName evidence="2">Uncharacterized protein LOC108997786</fullName>
    </submittedName>
</protein>
<dbReference type="RefSeq" id="XP_018829708.1">
    <property type="nucleotide sequence ID" value="XM_018974163.1"/>
</dbReference>
<reference evidence="2" key="1">
    <citation type="submission" date="2025-08" db="UniProtKB">
        <authorList>
            <consortium name="RefSeq"/>
        </authorList>
    </citation>
    <scope>IDENTIFICATION</scope>
    <source>
        <tissue evidence="2">Leaves</tissue>
    </source>
</reference>
<dbReference type="KEGG" id="jre:108997786"/>
<evidence type="ECO:0000313" key="1">
    <source>
        <dbReference type="Proteomes" id="UP000235220"/>
    </source>
</evidence>
<gene>
    <name evidence="2" type="primary">LOC108997786</name>
</gene>
<accession>A0A2I4FDJ1</accession>
<keyword evidence="1" id="KW-1185">Reference proteome</keyword>
<proteinExistence type="predicted"/>
<dbReference type="GeneID" id="108997786"/>
<dbReference type="InterPro" id="IPR005162">
    <property type="entry name" value="Retrotrans_gag_dom"/>
</dbReference>
<sequence length="181" mass="21025">MIRSRIPQHPKGVTNQENQILPTDGGLPKAIRLLVDMLRQQQQQQQQQQAHVPRPEVRGCLYEKFLFHPYPNFSGIEELLKAEKWIIDLERTYEICGCIEKQKLLVKDLGSLVALSWERFKEKFDNRFFPDSVKQLKTQEFVILTQGGLTVEQYAAKFIALGSFAPHLISTQRMQAQKFQV</sequence>
<dbReference type="OrthoDB" id="2272416at2759"/>
<dbReference type="Proteomes" id="UP000235220">
    <property type="component" value="Chromosome 5"/>
</dbReference>
<dbReference type="Gramene" id="Jr05_12180_p1">
    <property type="protein sequence ID" value="cds.Jr05_12180_p1"/>
    <property type="gene ID" value="Jr05_12180"/>
</dbReference>
<organism evidence="1 2">
    <name type="scientific">Juglans regia</name>
    <name type="common">English walnut</name>
    <dbReference type="NCBI Taxonomy" id="51240"/>
    <lineage>
        <taxon>Eukaryota</taxon>
        <taxon>Viridiplantae</taxon>
        <taxon>Streptophyta</taxon>
        <taxon>Embryophyta</taxon>
        <taxon>Tracheophyta</taxon>
        <taxon>Spermatophyta</taxon>
        <taxon>Magnoliopsida</taxon>
        <taxon>eudicotyledons</taxon>
        <taxon>Gunneridae</taxon>
        <taxon>Pentapetalae</taxon>
        <taxon>rosids</taxon>
        <taxon>fabids</taxon>
        <taxon>Fagales</taxon>
        <taxon>Juglandaceae</taxon>
        <taxon>Juglans</taxon>
    </lineage>
</organism>
<dbReference type="Pfam" id="PF03732">
    <property type="entry name" value="Retrotrans_gag"/>
    <property type="match status" value="1"/>
</dbReference>
<dbReference type="AlphaFoldDB" id="A0A2I4FDJ1"/>
<evidence type="ECO:0000313" key="2">
    <source>
        <dbReference type="RefSeq" id="XP_018829708.1"/>
    </source>
</evidence>
<name>A0A2I4FDJ1_JUGRE</name>